<dbReference type="EMBL" id="VVIQ01000007">
    <property type="protein sequence ID" value="MUL28202.1"/>
    <property type="molecule type" value="Genomic_DNA"/>
</dbReference>
<dbReference type="Pfam" id="PF18291">
    <property type="entry name" value="HU-HIG"/>
    <property type="match status" value="1"/>
</dbReference>
<accession>A0A7C9HTI0</accession>
<dbReference type="InterPro" id="IPR010992">
    <property type="entry name" value="IHF-like_DNA-bd_dom_sf"/>
</dbReference>
<comment type="caution">
    <text evidence="3">The sequence shown here is derived from an EMBL/GenBank/DDBJ whole genome shotgun (WGS) entry which is preliminary data.</text>
</comment>
<dbReference type="RefSeq" id="WP_155716159.1">
    <property type="nucleotide sequence ID" value="NZ_VVIQ01000007.1"/>
</dbReference>
<proteinExistence type="predicted"/>
<evidence type="ECO:0000259" key="2">
    <source>
        <dbReference type="Pfam" id="PF18291"/>
    </source>
</evidence>
<dbReference type="InterPro" id="IPR036390">
    <property type="entry name" value="WH_DNA-bd_sf"/>
</dbReference>
<gene>
    <name evidence="3" type="ORF">F0475_07795</name>
</gene>
<protein>
    <submittedName>
        <fullName evidence="3">DNA-binding protein</fullName>
    </submittedName>
</protein>
<sequence>MSIKYRLQKNYGKLKEKAEFRAIVMERQTIGLERIGQNIQGAMSLTRADVFATVMALGDEIAHQLLDGNAVHLPGIGYFSLAVKGEVYEDPRTHNHRLRNPKVRTIKFRPDREMAHKLLSAKFENETHHYGNASIPTAEDIDQALEELFAAKSVITIADLRRYLNLSASTAYRIAERLEAAGRIHNIGTRRLKLFELKSKQVDE</sequence>
<dbReference type="InterPro" id="IPR041607">
    <property type="entry name" value="HU-HIG"/>
</dbReference>
<organism evidence="3 4">
    <name type="scientific">Prevotella vespertina</name>
    <dbReference type="NCBI Taxonomy" id="2608404"/>
    <lineage>
        <taxon>Bacteria</taxon>
        <taxon>Pseudomonadati</taxon>
        <taxon>Bacteroidota</taxon>
        <taxon>Bacteroidia</taxon>
        <taxon>Bacteroidales</taxon>
        <taxon>Prevotellaceae</taxon>
        <taxon>Prevotella</taxon>
    </lineage>
</organism>
<keyword evidence="1 3" id="KW-0238">DNA-binding</keyword>
<dbReference type="Proteomes" id="UP000482295">
    <property type="component" value="Unassembled WGS sequence"/>
</dbReference>
<evidence type="ECO:0000313" key="4">
    <source>
        <dbReference type="Proteomes" id="UP000482295"/>
    </source>
</evidence>
<dbReference type="SUPFAM" id="SSF46785">
    <property type="entry name" value="Winged helix' DNA-binding domain"/>
    <property type="match status" value="1"/>
</dbReference>
<keyword evidence="4" id="KW-1185">Reference proteome</keyword>
<dbReference type="GO" id="GO:0003677">
    <property type="term" value="F:DNA binding"/>
    <property type="evidence" value="ECO:0007669"/>
    <property type="project" value="UniProtKB-KW"/>
</dbReference>
<dbReference type="SUPFAM" id="SSF47729">
    <property type="entry name" value="IHF-like DNA-binding proteins"/>
    <property type="match status" value="1"/>
</dbReference>
<feature type="domain" description="HU" evidence="2">
    <location>
        <begin position="1"/>
        <end position="124"/>
    </location>
</feature>
<name>A0A7C9HTI0_9BACT</name>
<dbReference type="Gene3D" id="4.10.520.10">
    <property type="entry name" value="IHF-like DNA-binding proteins"/>
    <property type="match status" value="1"/>
</dbReference>
<evidence type="ECO:0000313" key="3">
    <source>
        <dbReference type="EMBL" id="MUL28202.1"/>
    </source>
</evidence>
<dbReference type="AlphaFoldDB" id="A0A7C9HTI0"/>
<reference evidence="3 4" key="1">
    <citation type="submission" date="2019-09" db="EMBL/GenBank/DDBJ databases">
        <title>Prevotella A2879 sp. nov., isolated from an abscess of a patient.</title>
        <authorList>
            <person name="Buhl M."/>
            <person name="Oberhettinger P."/>
        </authorList>
    </citation>
    <scope>NUCLEOTIDE SEQUENCE [LARGE SCALE GENOMIC DNA]</scope>
    <source>
        <strain evidence="3 4">A2879</strain>
    </source>
</reference>
<evidence type="ECO:0000256" key="1">
    <source>
        <dbReference type="ARBA" id="ARBA00023125"/>
    </source>
</evidence>